<accession>A0ABW9KGJ1</accession>
<dbReference type="EMBL" id="JBJYXY010000001">
    <property type="protein sequence ID" value="MFN2974343.1"/>
    <property type="molecule type" value="Genomic_DNA"/>
</dbReference>
<evidence type="ECO:0000313" key="3">
    <source>
        <dbReference type="EMBL" id="MFN2974343.1"/>
    </source>
</evidence>
<protein>
    <submittedName>
        <fullName evidence="3">Hsp70 family protein</fullName>
    </submittedName>
</protein>
<dbReference type="SUPFAM" id="SSF53067">
    <property type="entry name" value="Actin-like ATPase domain"/>
    <property type="match status" value="2"/>
</dbReference>
<dbReference type="Gene3D" id="3.90.640.10">
    <property type="entry name" value="Actin, Chain A, domain 4"/>
    <property type="match status" value="2"/>
</dbReference>
<keyword evidence="1" id="KW-0547">Nucleotide-binding</keyword>
<organism evidence="3 4">
    <name type="scientific">Terriglobus aquaticus</name>
    <dbReference type="NCBI Taxonomy" id="940139"/>
    <lineage>
        <taxon>Bacteria</taxon>
        <taxon>Pseudomonadati</taxon>
        <taxon>Acidobacteriota</taxon>
        <taxon>Terriglobia</taxon>
        <taxon>Terriglobales</taxon>
        <taxon>Acidobacteriaceae</taxon>
        <taxon>Terriglobus</taxon>
    </lineage>
</organism>
<evidence type="ECO:0000256" key="1">
    <source>
        <dbReference type="ARBA" id="ARBA00022741"/>
    </source>
</evidence>
<comment type="caution">
    <text evidence="3">The sequence shown here is derived from an EMBL/GenBank/DDBJ whole genome shotgun (WGS) entry which is preliminary data.</text>
</comment>
<name>A0ABW9KGJ1_9BACT</name>
<dbReference type="InterPro" id="IPR043129">
    <property type="entry name" value="ATPase_NBD"/>
</dbReference>
<evidence type="ECO:0000313" key="4">
    <source>
        <dbReference type="Proteomes" id="UP001634747"/>
    </source>
</evidence>
<sequence length="453" mass="48824">MQGTNTPAVGIDFGTTNSSVALAAADGSVRFAQFAAPGGLTASSRSLLYLQRQSTRPGKPVRVWSGPEAIARHLEHDPFDDDVQGRLIQSLKSYLAARSFTGTEIFGRHYRMEDLLAKMLGDLRVRASEAFGIEVTRAVAGRPVWFVNADTEDDNAFAEERLRAAFLQAGWTDVQFALEPVGAAHSYAARLAGNAAAEDTAAQRAGNGDLLLVGDFGGGTTDFTLVRMGAAGERHTVLRSTGVGLAGDAFDARIVRYAVAPAFGFGSVERALPGVPDKRIPALPAWIYTSLERWHLLSFLQTRQTMELLRTAEMRAAEPEKIAALRTLVQRDLGYRLHGAVQRAKVELSRSDSTEFVFREEGLDVRVQITRGEFEEWIAPELGRIQASLDALLQEAGATAGDVGHVFLTGGTSLVPAVRRVFTAGFPGARMEQGEVFTSVAHGLAQLARAELG</sequence>
<reference evidence="3 4" key="1">
    <citation type="submission" date="2024-12" db="EMBL/GenBank/DDBJ databases">
        <authorList>
            <person name="Lee Y."/>
        </authorList>
    </citation>
    <scope>NUCLEOTIDE SEQUENCE [LARGE SCALE GENOMIC DNA]</scope>
    <source>
        <strain evidence="3 4">03SUJ4</strain>
    </source>
</reference>
<dbReference type="PANTHER" id="PTHR19375">
    <property type="entry name" value="HEAT SHOCK PROTEIN 70KDA"/>
    <property type="match status" value="1"/>
</dbReference>
<proteinExistence type="predicted"/>
<dbReference type="Proteomes" id="UP001634747">
    <property type="component" value="Unassembled WGS sequence"/>
</dbReference>
<evidence type="ECO:0000256" key="2">
    <source>
        <dbReference type="ARBA" id="ARBA00022840"/>
    </source>
</evidence>
<gene>
    <name evidence="3" type="ORF">ACK2TP_01070</name>
</gene>
<dbReference type="Pfam" id="PF00012">
    <property type="entry name" value="HSP70"/>
    <property type="match status" value="2"/>
</dbReference>
<keyword evidence="4" id="KW-1185">Reference proteome</keyword>
<dbReference type="InterPro" id="IPR013126">
    <property type="entry name" value="Hsp_70_fam"/>
</dbReference>
<keyword evidence="2" id="KW-0067">ATP-binding</keyword>
<dbReference type="RefSeq" id="WP_263414090.1">
    <property type="nucleotide sequence ID" value="NZ_BAABBH010000001.1"/>
</dbReference>
<dbReference type="Gene3D" id="3.30.420.40">
    <property type="match status" value="3"/>
</dbReference>